<reference evidence="2" key="1">
    <citation type="submission" date="2021-06" db="EMBL/GenBank/DDBJ databases">
        <authorList>
            <person name="Kallberg Y."/>
            <person name="Tangrot J."/>
            <person name="Rosling A."/>
        </authorList>
    </citation>
    <scope>NUCLEOTIDE SEQUENCE</scope>
    <source>
        <strain evidence="2">FL130A</strain>
    </source>
</reference>
<dbReference type="OrthoDB" id="2419552at2759"/>
<dbReference type="EMBL" id="CAJVPS010002505">
    <property type="protein sequence ID" value="CAG8569955.1"/>
    <property type="molecule type" value="Genomic_DNA"/>
</dbReference>
<feature type="signal peptide" evidence="1">
    <location>
        <begin position="1"/>
        <end position="22"/>
    </location>
</feature>
<dbReference type="AlphaFoldDB" id="A0A9N9G065"/>
<keyword evidence="3" id="KW-1185">Reference proteome</keyword>
<feature type="chain" id="PRO_5040121395" evidence="1">
    <location>
        <begin position="23"/>
        <end position="102"/>
    </location>
</feature>
<accession>A0A9N9G065</accession>
<sequence>MKFQSIILALTAGLAFVIHAQACTLFLNGTNMHQTGNTGGGCFGLDPTDPINKATVSNPGTSYVFYSDTNCNGTAVATGKDTTAYNPPITASSVNITCPPGT</sequence>
<gene>
    <name evidence="2" type="ORF">ALEPTO_LOCUS6763</name>
</gene>
<name>A0A9N9G065_9GLOM</name>
<evidence type="ECO:0000256" key="1">
    <source>
        <dbReference type="SAM" id="SignalP"/>
    </source>
</evidence>
<organism evidence="2 3">
    <name type="scientific">Ambispora leptoticha</name>
    <dbReference type="NCBI Taxonomy" id="144679"/>
    <lineage>
        <taxon>Eukaryota</taxon>
        <taxon>Fungi</taxon>
        <taxon>Fungi incertae sedis</taxon>
        <taxon>Mucoromycota</taxon>
        <taxon>Glomeromycotina</taxon>
        <taxon>Glomeromycetes</taxon>
        <taxon>Archaeosporales</taxon>
        <taxon>Ambisporaceae</taxon>
        <taxon>Ambispora</taxon>
    </lineage>
</organism>
<keyword evidence="1" id="KW-0732">Signal</keyword>
<evidence type="ECO:0000313" key="2">
    <source>
        <dbReference type="EMBL" id="CAG8569955.1"/>
    </source>
</evidence>
<protein>
    <submittedName>
        <fullName evidence="2">13542_t:CDS:1</fullName>
    </submittedName>
</protein>
<evidence type="ECO:0000313" key="3">
    <source>
        <dbReference type="Proteomes" id="UP000789508"/>
    </source>
</evidence>
<dbReference type="Proteomes" id="UP000789508">
    <property type="component" value="Unassembled WGS sequence"/>
</dbReference>
<comment type="caution">
    <text evidence="2">The sequence shown here is derived from an EMBL/GenBank/DDBJ whole genome shotgun (WGS) entry which is preliminary data.</text>
</comment>
<proteinExistence type="predicted"/>